<dbReference type="AlphaFoldDB" id="A0A699KZQ7"/>
<dbReference type="InterPro" id="IPR044218">
    <property type="entry name" value="SWEETIE"/>
</dbReference>
<accession>A0A699KZQ7</accession>
<dbReference type="EMBL" id="BKCJ010557747">
    <property type="protein sequence ID" value="GFB12654.1"/>
    <property type="molecule type" value="Genomic_DNA"/>
</dbReference>
<evidence type="ECO:0000313" key="1">
    <source>
        <dbReference type="EMBL" id="GFB12654.1"/>
    </source>
</evidence>
<sequence>MESLEIAHIPDKPPFPLHQQHIVSVYVIVINPKHAHTLVRKLNEILPLESLRHANRDSSGMLSLLSTLEQSLKSGKKHALHATSVTNVYVGLLSGLKAILTLRSQPLGMEILNTVQGIFQSILAEGGISESQRRASLDGLRLLARLRNDMFTVRLA</sequence>
<feature type="non-terminal residue" evidence="1">
    <location>
        <position position="156"/>
    </location>
</feature>
<gene>
    <name evidence="1" type="ORF">Tci_684625</name>
</gene>
<reference evidence="1" key="1">
    <citation type="journal article" date="2019" name="Sci. Rep.">
        <title>Draft genome of Tanacetum cinerariifolium, the natural source of mosquito coil.</title>
        <authorList>
            <person name="Yamashiro T."/>
            <person name="Shiraishi A."/>
            <person name="Satake H."/>
            <person name="Nakayama K."/>
        </authorList>
    </citation>
    <scope>NUCLEOTIDE SEQUENCE</scope>
</reference>
<protein>
    <submittedName>
        <fullName evidence="1">Protein SWEETIE isoform X2</fullName>
    </submittedName>
</protein>
<dbReference type="PANTHER" id="PTHR46975">
    <property type="entry name" value="PROTEIN SWEETIE"/>
    <property type="match status" value="1"/>
</dbReference>
<dbReference type="GO" id="GO:0005975">
    <property type="term" value="P:carbohydrate metabolic process"/>
    <property type="evidence" value="ECO:0007669"/>
    <property type="project" value="InterPro"/>
</dbReference>
<name>A0A699KZQ7_TANCI</name>
<comment type="caution">
    <text evidence="1">The sequence shown here is derived from an EMBL/GenBank/DDBJ whole genome shotgun (WGS) entry which is preliminary data.</text>
</comment>
<dbReference type="PANTHER" id="PTHR46975:SF2">
    <property type="entry name" value="PROTEIN SWEETIE"/>
    <property type="match status" value="1"/>
</dbReference>
<organism evidence="1">
    <name type="scientific">Tanacetum cinerariifolium</name>
    <name type="common">Dalmatian daisy</name>
    <name type="synonym">Chrysanthemum cinerariifolium</name>
    <dbReference type="NCBI Taxonomy" id="118510"/>
    <lineage>
        <taxon>Eukaryota</taxon>
        <taxon>Viridiplantae</taxon>
        <taxon>Streptophyta</taxon>
        <taxon>Embryophyta</taxon>
        <taxon>Tracheophyta</taxon>
        <taxon>Spermatophyta</taxon>
        <taxon>Magnoliopsida</taxon>
        <taxon>eudicotyledons</taxon>
        <taxon>Gunneridae</taxon>
        <taxon>Pentapetalae</taxon>
        <taxon>asterids</taxon>
        <taxon>campanulids</taxon>
        <taxon>Asterales</taxon>
        <taxon>Asteraceae</taxon>
        <taxon>Asteroideae</taxon>
        <taxon>Anthemideae</taxon>
        <taxon>Anthemidinae</taxon>
        <taxon>Tanacetum</taxon>
    </lineage>
</organism>
<proteinExistence type="predicted"/>